<dbReference type="Proteomes" id="UP000095787">
    <property type="component" value="Unassembled WGS sequence"/>
</dbReference>
<feature type="region of interest" description="Disordered" evidence="1">
    <location>
        <begin position="1"/>
        <end position="32"/>
    </location>
</feature>
<feature type="transmembrane region" description="Helical" evidence="2">
    <location>
        <begin position="178"/>
        <end position="198"/>
    </location>
</feature>
<keyword evidence="2" id="KW-0472">Membrane</keyword>
<evidence type="ECO:0000256" key="1">
    <source>
        <dbReference type="SAM" id="MobiDB-lite"/>
    </source>
</evidence>
<organism evidence="3 4">
    <name type="scientific">[Ruminococcus] torques</name>
    <dbReference type="NCBI Taxonomy" id="33039"/>
    <lineage>
        <taxon>Bacteria</taxon>
        <taxon>Bacillati</taxon>
        <taxon>Bacillota</taxon>
        <taxon>Clostridia</taxon>
        <taxon>Lachnospirales</taxon>
        <taxon>Lachnospiraceae</taxon>
        <taxon>Mediterraneibacter</taxon>
    </lineage>
</organism>
<gene>
    <name evidence="3" type="ORF">ERS852456_01018</name>
</gene>
<proteinExistence type="predicted"/>
<reference evidence="3 4" key="1">
    <citation type="submission" date="2015-09" db="EMBL/GenBank/DDBJ databases">
        <authorList>
            <consortium name="Pathogen Informatics"/>
        </authorList>
    </citation>
    <scope>NUCLEOTIDE SEQUENCE [LARGE SCALE GENOMIC DNA]</scope>
    <source>
        <strain evidence="3 4">2789STDY5834841</strain>
    </source>
</reference>
<evidence type="ECO:0000313" key="3">
    <source>
        <dbReference type="EMBL" id="CUN86705.1"/>
    </source>
</evidence>
<feature type="transmembrane region" description="Helical" evidence="2">
    <location>
        <begin position="153"/>
        <end position="172"/>
    </location>
</feature>
<keyword evidence="2" id="KW-1133">Transmembrane helix</keyword>
<evidence type="ECO:0000313" key="4">
    <source>
        <dbReference type="Proteomes" id="UP000095787"/>
    </source>
</evidence>
<dbReference type="EMBL" id="CYZO01000010">
    <property type="protein sequence ID" value="CUN86705.1"/>
    <property type="molecule type" value="Genomic_DNA"/>
</dbReference>
<sequence length="207" mass="24494">MQVNQSSVEAVEQAKKKQEEAEKQARQEEYQIEREKNRADMEIQRARRKAKSEIADMKENQFFWDWGYLCVIFFSFLQNGAFQQDVLQLIMIPINWCKEYIAWFERLEYISDTAGEMLFKGFFSMLMITAGILGCVFLVWAGVEQYKKIWDDLYKMVLISSISFVAVLGNLIREYLPLNLILVILFINIGTILLRAYLKKKYPQMYD</sequence>
<evidence type="ECO:0000256" key="2">
    <source>
        <dbReference type="SAM" id="Phobius"/>
    </source>
</evidence>
<feature type="compositionally biased region" description="Basic and acidic residues" evidence="1">
    <location>
        <begin position="12"/>
        <end position="32"/>
    </location>
</feature>
<accession>A0A174AGR1</accession>
<dbReference type="AlphaFoldDB" id="A0A174AGR1"/>
<protein>
    <recommendedName>
        <fullName evidence="5">DUF4398 domain-containing protein</fullName>
    </recommendedName>
</protein>
<evidence type="ECO:0008006" key="5">
    <source>
        <dbReference type="Google" id="ProtNLM"/>
    </source>
</evidence>
<keyword evidence="2" id="KW-0812">Transmembrane</keyword>
<feature type="transmembrane region" description="Helical" evidence="2">
    <location>
        <begin position="122"/>
        <end position="141"/>
    </location>
</feature>
<dbReference type="RefSeq" id="WP_070100392.1">
    <property type="nucleotide sequence ID" value="NZ_CYZO01000010.1"/>
</dbReference>
<name>A0A174AGR1_9FIRM</name>
<feature type="transmembrane region" description="Helical" evidence="2">
    <location>
        <begin position="62"/>
        <end position="81"/>
    </location>
</feature>